<comment type="domain">
    <text evidence="3">Contains a C-terminal catalytic domain, and an N-terminal region which modulates catalytic activity.</text>
</comment>
<evidence type="ECO:0000259" key="7">
    <source>
        <dbReference type="PROSITE" id="PS50122"/>
    </source>
</evidence>
<comment type="subcellular location">
    <subcellularLocation>
        <location evidence="3">Cytoplasm</location>
    </subcellularLocation>
</comment>
<dbReference type="InterPro" id="IPR035909">
    <property type="entry name" value="CheB_C"/>
</dbReference>
<feature type="active site" evidence="3 4">
    <location>
        <position position="324"/>
    </location>
</feature>
<evidence type="ECO:0000313" key="9">
    <source>
        <dbReference type="Proteomes" id="UP000587760"/>
    </source>
</evidence>
<dbReference type="SUPFAM" id="SSF52738">
    <property type="entry name" value="Methylesterase CheB, C-terminal domain"/>
    <property type="match status" value="1"/>
</dbReference>
<evidence type="ECO:0000256" key="4">
    <source>
        <dbReference type="PROSITE-ProRule" id="PRU00050"/>
    </source>
</evidence>
<comment type="caution">
    <text evidence="8">The sequence shown here is derived from an EMBL/GenBank/DDBJ whole genome shotgun (WGS) entry which is preliminary data.</text>
</comment>
<keyword evidence="3" id="KW-0963">Cytoplasm</keyword>
<organism evidence="8 9">
    <name type="scientific">Spirochaeta isovalerica</name>
    <dbReference type="NCBI Taxonomy" id="150"/>
    <lineage>
        <taxon>Bacteria</taxon>
        <taxon>Pseudomonadati</taxon>
        <taxon>Spirochaetota</taxon>
        <taxon>Spirochaetia</taxon>
        <taxon>Spirochaetales</taxon>
        <taxon>Spirochaetaceae</taxon>
        <taxon>Spirochaeta</taxon>
    </lineage>
</organism>
<name>A0A841RFB7_9SPIO</name>
<dbReference type="PANTHER" id="PTHR42872">
    <property type="entry name" value="PROTEIN-GLUTAMATE METHYLESTERASE/PROTEIN-GLUTAMINE GLUTAMINASE"/>
    <property type="match status" value="1"/>
</dbReference>
<dbReference type="PIRSF" id="PIRSF000876">
    <property type="entry name" value="RR_chemtxs_CheB"/>
    <property type="match status" value="1"/>
</dbReference>
<protein>
    <recommendedName>
        <fullName evidence="3">Protein-glutamate methylesterase/protein-glutamine glutaminase</fullName>
        <ecNumber evidence="3">3.1.1.61</ecNumber>
        <ecNumber evidence="3">3.5.1.44</ecNumber>
    </recommendedName>
</protein>
<dbReference type="NCBIfam" id="NF001965">
    <property type="entry name" value="PRK00742.1"/>
    <property type="match status" value="1"/>
</dbReference>
<feature type="modified residue" description="4-aspartylphosphate" evidence="3 5">
    <location>
        <position position="58"/>
    </location>
</feature>
<comment type="function">
    <text evidence="3">Involved in chemotaxis. Part of a chemotaxis signal transduction system that modulates chemotaxis in response to various stimuli. Catalyzes the demethylation of specific methylglutamate residues introduced into the chemoreceptors (methyl-accepting chemotaxis proteins or MCP) by CheR. Also mediates the irreversible deamidation of specific glutamine residues to glutamic acid.</text>
</comment>
<dbReference type="EC" id="3.1.1.61" evidence="3"/>
<dbReference type="GO" id="GO:0000156">
    <property type="term" value="F:phosphorelay response regulator activity"/>
    <property type="evidence" value="ECO:0007669"/>
    <property type="project" value="InterPro"/>
</dbReference>
<evidence type="ECO:0000256" key="3">
    <source>
        <dbReference type="HAMAP-Rule" id="MF_00099"/>
    </source>
</evidence>
<accession>A0A841RFB7</accession>
<comment type="PTM">
    <text evidence="3">Phosphorylated by CheA. Phosphorylation of the N-terminal regulatory domain activates the methylesterase activity.</text>
</comment>
<dbReference type="EC" id="3.5.1.44" evidence="3"/>
<comment type="similarity">
    <text evidence="3">Belongs to the CheB family.</text>
</comment>
<dbReference type="Pfam" id="PF01339">
    <property type="entry name" value="CheB_methylest"/>
    <property type="match status" value="1"/>
</dbReference>
<proteinExistence type="inferred from homology"/>
<keyword evidence="3 4" id="KW-0145">Chemotaxis</keyword>
<feature type="active site" evidence="3 4">
    <location>
        <position position="201"/>
    </location>
</feature>
<comment type="catalytic activity">
    <reaction evidence="3">
        <text>L-glutaminyl-[protein] + H2O = L-glutamyl-[protein] + NH4(+)</text>
        <dbReference type="Rhea" id="RHEA:16441"/>
        <dbReference type="Rhea" id="RHEA-COMP:10207"/>
        <dbReference type="Rhea" id="RHEA-COMP:10208"/>
        <dbReference type="ChEBI" id="CHEBI:15377"/>
        <dbReference type="ChEBI" id="CHEBI:28938"/>
        <dbReference type="ChEBI" id="CHEBI:29973"/>
        <dbReference type="ChEBI" id="CHEBI:30011"/>
        <dbReference type="EC" id="3.5.1.44"/>
    </reaction>
</comment>
<dbReference type="AlphaFoldDB" id="A0A841RFB7"/>
<dbReference type="PROSITE" id="PS50122">
    <property type="entry name" value="CHEB"/>
    <property type="match status" value="1"/>
</dbReference>
<keyword evidence="9" id="KW-1185">Reference proteome</keyword>
<dbReference type="InterPro" id="IPR008248">
    <property type="entry name" value="CheB-like"/>
</dbReference>
<dbReference type="GO" id="GO:0008984">
    <property type="term" value="F:protein-glutamate methylesterase activity"/>
    <property type="evidence" value="ECO:0007669"/>
    <property type="project" value="UniProtKB-UniRule"/>
</dbReference>
<dbReference type="PROSITE" id="PS50110">
    <property type="entry name" value="RESPONSE_REGULATORY"/>
    <property type="match status" value="1"/>
</dbReference>
<evidence type="ECO:0000256" key="5">
    <source>
        <dbReference type="PROSITE-ProRule" id="PRU00169"/>
    </source>
</evidence>
<evidence type="ECO:0000256" key="1">
    <source>
        <dbReference type="ARBA" id="ARBA00022801"/>
    </source>
</evidence>
<reference evidence="8 9" key="1">
    <citation type="submission" date="2020-08" db="EMBL/GenBank/DDBJ databases">
        <title>Genomic Encyclopedia of Type Strains, Phase IV (KMG-IV): sequencing the most valuable type-strain genomes for metagenomic binning, comparative biology and taxonomic classification.</title>
        <authorList>
            <person name="Goeker M."/>
        </authorList>
    </citation>
    <scope>NUCLEOTIDE SEQUENCE [LARGE SCALE GENOMIC DNA]</scope>
    <source>
        <strain evidence="8 9">DSM 2461</strain>
    </source>
</reference>
<feature type="domain" description="CheB-type methylesterase" evidence="7">
    <location>
        <begin position="190"/>
        <end position="382"/>
    </location>
</feature>
<feature type="domain" description="Response regulatory" evidence="6">
    <location>
        <begin position="7"/>
        <end position="125"/>
    </location>
</feature>
<dbReference type="HAMAP" id="MF_00099">
    <property type="entry name" value="CheB_chemtxs"/>
    <property type="match status" value="1"/>
</dbReference>
<dbReference type="CDD" id="cd16432">
    <property type="entry name" value="CheB_Rec"/>
    <property type="match status" value="1"/>
</dbReference>
<evidence type="ECO:0000259" key="6">
    <source>
        <dbReference type="PROSITE" id="PS50110"/>
    </source>
</evidence>
<dbReference type="InterPro" id="IPR011006">
    <property type="entry name" value="CheY-like_superfamily"/>
</dbReference>
<dbReference type="SMART" id="SM00448">
    <property type="entry name" value="REC"/>
    <property type="match status" value="1"/>
</dbReference>
<keyword evidence="3 5" id="KW-0597">Phosphoprotein</keyword>
<dbReference type="GO" id="GO:0005737">
    <property type="term" value="C:cytoplasm"/>
    <property type="evidence" value="ECO:0007669"/>
    <property type="project" value="UniProtKB-SubCell"/>
</dbReference>
<feature type="active site" evidence="3 4">
    <location>
        <position position="228"/>
    </location>
</feature>
<dbReference type="Gene3D" id="3.40.50.2300">
    <property type="match status" value="1"/>
</dbReference>
<dbReference type="EMBL" id="JACHGJ010000011">
    <property type="protein sequence ID" value="MBB6482296.1"/>
    <property type="molecule type" value="Genomic_DNA"/>
</dbReference>
<dbReference type="InterPro" id="IPR001789">
    <property type="entry name" value="Sig_transdc_resp-reg_receiver"/>
</dbReference>
<sequence length="383" mass="41533">MTEDPISVLIVDDSAMMRNLIGRIVESHEGLTIAGKAMNGMFALQKMPRLDPDVIVLDIEMPEMNGIEFLKEKNKLGNTIPVIVLSAVATKGAKVTMEAISLGASDFITKPSGTVSHDIQSVGSRLVELLLVYGRDYRKRTGPRKKPDSVVAPVRRPIVPPVRNDQKTTVKPSVPIGTSHWEKITPLREPGKIQIMAIGISTGGPNALRKVFADFDPGLAVPVVVVQHMPAGFTEEFAKSLDRICPLEVKEAADGDLLKAGRILIAPGDFHIQVSRKSLGAIVNVISKDPVNGHRPSVDVLFESVAKEYQNESIAAIMTGMGKDGAREIGQIYKEGGITLAQDEETSIVYGMPKVAVEHGYISEVVPLHNMAERLCSLTREHS</sequence>
<dbReference type="GO" id="GO:0006935">
    <property type="term" value="P:chemotaxis"/>
    <property type="evidence" value="ECO:0007669"/>
    <property type="project" value="UniProtKB-UniRule"/>
</dbReference>
<dbReference type="PANTHER" id="PTHR42872:SF3">
    <property type="entry name" value="PROTEIN-GLUTAMATE METHYLESTERASE_PROTEIN-GLUTAMINE GLUTAMINASE 1"/>
    <property type="match status" value="1"/>
</dbReference>
<keyword evidence="1 3" id="KW-0378">Hydrolase</keyword>
<dbReference type="CDD" id="cd17541">
    <property type="entry name" value="REC_CheB-like"/>
    <property type="match status" value="1"/>
</dbReference>
<dbReference type="InterPro" id="IPR000673">
    <property type="entry name" value="Sig_transdc_resp-reg_Me-estase"/>
</dbReference>
<dbReference type="Proteomes" id="UP000587760">
    <property type="component" value="Unassembled WGS sequence"/>
</dbReference>
<gene>
    <name evidence="3" type="primary">cheB</name>
    <name evidence="8" type="ORF">HNR50_003989</name>
</gene>
<evidence type="ECO:0000313" key="8">
    <source>
        <dbReference type="EMBL" id="MBB6482296.1"/>
    </source>
</evidence>
<dbReference type="Pfam" id="PF00072">
    <property type="entry name" value="Response_reg"/>
    <property type="match status" value="1"/>
</dbReference>
<dbReference type="Gene3D" id="3.40.50.180">
    <property type="entry name" value="Methylesterase CheB, C-terminal domain"/>
    <property type="match status" value="1"/>
</dbReference>
<dbReference type="GO" id="GO:0050568">
    <property type="term" value="F:protein-glutamine glutaminase activity"/>
    <property type="evidence" value="ECO:0007669"/>
    <property type="project" value="UniProtKB-UniRule"/>
</dbReference>
<comment type="catalytic activity">
    <reaction evidence="2 3">
        <text>[protein]-L-glutamate 5-O-methyl ester + H2O = L-glutamyl-[protein] + methanol + H(+)</text>
        <dbReference type="Rhea" id="RHEA:23236"/>
        <dbReference type="Rhea" id="RHEA-COMP:10208"/>
        <dbReference type="Rhea" id="RHEA-COMP:10311"/>
        <dbReference type="ChEBI" id="CHEBI:15377"/>
        <dbReference type="ChEBI" id="CHEBI:15378"/>
        <dbReference type="ChEBI" id="CHEBI:17790"/>
        <dbReference type="ChEBI" id="CHEBI:29973"/>
        <dbReference type="ChEBI" id="CHEBI:82795"/>
        <dbReference type="EC" id="3.1.1.61"/>
    </reaction>
</comment>
<dbReference type="RefSeq" id="WP_184748533.1">
    <property type="nucleotide sequence ID" value="NZ_JACHGJ010000011.1"/>
</dbReference>
<dbReference type="SUPFAM" id="SSF52172">
    <property type="entry name" value="CheY-like"/>
    <property type="match status" value="1"/>
</dbReference>
<evidence type="ECO:0000256" key="2">
    <source>
        <dbReference type="ARBA" id="ARBA00048267"/>
    </source>
</evidence>